<dbReference type="GO" id="GO:0047044">
    <property type="term" value="F:androstan-3-alpha,17-beta-diol dehydrogenase (NAD+) activity"/>
    <property type="evidence" value="ECO:0007669"/>
    <property type="project" value="UniProtKB-EC"/>
</dbReference>
<dbReference type="PANTHER" id="PTHR24321:SF8">
    <property type="entry name" value="ESTRADIOL 17-BETA-DEHYDROGENASE 8-RELATED"/>
    <property type="match status" value="1"/>
</dbReference>
<comment type="caution">
    <text evidence="3">The sequence shown here is derived from an EMBL/GenBank/DDBJ whole genome shotgun (WGS) entry which is preliminary data.</text>
</comment>
<dbReference type="NCBIfam" id="NF005559">
    <property type="entry name" value="PRK07231.1"/>
    <property type="match status" value="1"/>
</dbReference>
<name>A0ABS4VUV3_9PSEU</name>
<dbReference type="PROSITE" id="PS00061">
    <property type="entry name" value="ADH_SHORT"/>
    <property type="match status" value="1"/>
</dbReference>
<proteinExistence type="inferred from homology"/>
<accession>A0ABS4VUV3</accession>
<dbReference type="PRINTS" id="PR00080">
    <property type="entry name" value="SDRFAMILY"/>
</dbReference>
<dbReference type="EC" id="1.1.1.53" evidence="3"/>
<protein>
    <submittedName>
        <fullName evidence="3">3alpha(Or 20beta)-hydroxysteroid dehydrogenase</fullName>
        <ecNumber evidence="3">1.1.1.53</ecNumber>
    </submittedName>
</protein>
<dbReference type="EMBL" id="JAGINU010000001">
    <property type="protein sequence ID" value="MBP2367717.1"/>
    <property type="molecule type" value="Genomic_DNA"/>
</dbReference>
<evidence type="ECO:0000256" key="2">
    <source>
        <dbReference type="ARBA" id="ARBA00023002"/>
    </source>
</evidence>
<reference evidence="3 4" key="1">
    <citation type="submission" date="2021-03" db="EMBL/GenBank/DDBJ databases">
        <title>Sequencing the genomes of 1000 actinobacteria strains.</title>
        <authorList>
            <person name="Klenk H.-P."/>
        </authorList>
    </citation>
    <scope>NUCLEOTIDE SEQUENCE [LARGE SCALE GENOMIC DNA]</scope>
    <source>
        <strain evidence="3 4">DSM 45256</strain>
    </source>
</reference>
<dbReference type="RefSeq" id="WP_210027876.1">
    <property type="nucleotide sequence ID" value="NZ_JAGINU010000001.1"/>
</dbReference>
<organism evidence="3 4">
    <name type="scientific">Pseudonocardia parietis</name>
    <dbReference type="NCBI Taxonomy" id="570936"/>
    <lineage>
        <taxon>Bacteria</taxon>
        <taxon>Bacillati</taxon>
        <taxon>Actinomycetota</taxon>
        <taxon>Actinomycetes</taxon>
        <taxon>Pseudonocardiales</taxon>
        <taxon>Pseudonocardiaceae</taxon>
        <taxon>Pseudonocardia</taxon>
    </lineage>
</organism>
<dbReference type="SUPFAM" id="SSF51735">
    <property type="entry name" value="NAD(P)-binding Rossmann-fold domains"/>
    <property type="match status" value="1"/>
</dbReference>
<evidence type="ECO:0000313" key="3">
    <source>
        <dbReference type="EMBL" id="MBP2367717.1"/>
    </source>
</evidence>
<sequence>MSARLQGRIALITGAARGMGAAEAALFADEGARVVVTDVLDDLGKQTARDIGGDYLHLDVTSPEQWARAAETVRDSFGRLDVLVNNAGIGTRPGRFDELDPAEHLRLFDVNVHGPYYGLRALLPLLEQSDGASVVNISSIDGLAGVAGMASYAASKHAVTGFTKSVAQELGPLGIRVNSVHPGVIETPLVNSVGEVRLARLGRTVARQPLTRMGSADEVARMVLFLASDESAYCTGAQFTVDGGHLAGPWREAPA</sequence>
<dbReference type="Pfam" id="PF13561">
    <property type="entry name" value="adh_short_C2"/>
    <property type="match status" value="1"/>
</dbReference>
<dbReference type="PANTHER" id="PTHR24321">
    <property type="entry name" value="DEHYDROGENASES, SHORT CHAIN"/>
    <property type="match status" value="1"/>
</dbReference>
<evidence type="ECO:0000256" key="1">
    <source>
        <dbReference type="ARBA" id="ARBA00006484"/>
    </source>
</evidence>
<evidence type="ECO:0000313" key="4">
    <source>
        <dbReference type="Proteomes" id="UP001519295"/>
    </source>
</evidence>
<dbReference type="Proteomes" id="UP001519295">
    <property type="component" value="Unassembled WGS sequence"/>
</dbReference>
<dbReference type="Gene3D" id="3.40.50.720">
    <property type="entry name" value="NAD(P)-binding Rossmann-like Domain"/>
    <property type="match status" value="1"/>
</dbReference>
<gene>
    <name evidence="3" type="ORF">JOF36_003413</name>
</gene>
<dbReference type="InterPro" id="IPR002347">
    <property type="entry name" value="SDR_fam"/>
</dbReference>
<comment type="similarity">
    <text evidence="1">Belongs to the short-chain dehydrogenases/reductases (SDR) family.</text>
</comment>
<dbReference type="InterPro" id="IPR020904">
    <property type="entry name" value="Sc_DH/Rdtase_CS"/>
</dbReference>
<dbReference type="PRINTS" id="PR00081">
    <property type="entry name" value="GDHRDH"/>
</dbReference>
<keyword evidence="4" id="KW-1185">Reference proteome</keyword>
<keyword evidence="2 3" id="KW-0560">Oxidoreductase</keyword>
<dbReference type="InterPro" id="IPR036291">
    <property type="entry name" value="NAD(P)-bd_dom_sf"/>
</dbReference>